<dbReference type="RefSeq" id="WP_282201234.1">
    <property type="nucleotide sequence ID" value="NZ_BOQE01000001.1"/>
</dbReference>
<comment type="function">
    <text evidence="3">Required for formate dehydrogenase (FDH) activity. Acts as a sulfur carrier protein that transfers sulfur from IscS to the molybdenum cofactor prior to its insertion into FDH.</text>
</comment>
<dbReference type="AlphaFoldDB" id="A0AAV4LKK2"/>
<proteinExistence type="inferred from homology"/>
<dbReference type="Gene3D" id="3.10.20.10">
    <property type="match status" value="1"/>
</dbReference>
<dbReference type="EMBL" id="BOQE01000001">
    <property type="protein sequence ID" value="GIM48347.1"/>
    <property type="molecule type" value="Genomic_DNA"/>
</dbReference>
<dbReference type="Proteomes" id="UP001057291">
    <property type="component" value="Unassembled WGS sequence"/>
</dbReference>
<organism evidence="4 5">
    <name type="scientific">Collibacillus ludicampi</name>
    <dbReference type="NCBI Taxonomy" id="2771369"/>
    <lineage>
        <taxon>Bacteria</taxon>
        <taxon>Bacillati</taxon>
        <taxon>Bacillota</taxon>
        <taxon>Bacilli</taxon>
        <taxon>Bacillales</taxon>
        <taxon>Alicyclobacillaceae</taxon>
        <taxon>Collibacillus</taxon>
    </lineage>
</organism>
<dbReference type="PANTHER" id="PTHR30592:SF1">
    <property type="entry name" value="SULFUR CARRIER PROTEIN FDHD"/>
    <property type="match status" value="1"/>
</dbReference>
<sequence length="252" mass="28351">MYRGDSPCIEKEDEIATEYPLTIVLNGEEFATLVCTPTDLKDLAVGFLASEGVIRLPDEIISVSINEKRGFAYVETINKQPVSLEFYAKRFIGSCCGKSRQSFYFHNDVKTAKTITTRSQITVDQCFRLIELLQQQSFYFQTTGGVHNAALCSQDDIIVSRTDIGRHNTLDKIYGYWMFHRIPLKDKVIVFSGRISSEVLLKVAKIGVGMIVSKSAPTDLALDMADELGITIVGFVRGEKMNVYTHPERMIR</sequence>
<evidence type="ECO:0000256" key="1">
    <source>
        <dbReference type="ARBA" id="ARBA00022490"/>
    </source>
</evidence>
<name>A0AAV4LKK2_9BACL</name>
<keyword evidence="1 3" id="KW-0963">Cytoplasm</keyword>
<keyword evidence="2 3" id="KW-0501">Molybdenum cofactor biosynthesis</keyword>
<dbReference type="GO" id="GO:0097163">
    <property type="term" value="F:sulfur carrier activity"/>
    <property type="evidence" value="ECO:0007669"/>
    <property type="project" value="UniProtKB-UniRule"/>
</dbReference>
<feature type="binding site" evidence="3">
    <location>
        <begin position="235"/>
        <end position="240"/>
    </location>
    <ligand>
        <name>Mo-bis(molybdopterin guanine dinucleotide)</name>
        <dbReference type="ChEBI" id="CHEBI:60539"/>
    </ligand>
</feature>
<evidence type="ECO:0000313" key="5">
    <source>
        <dbReference type="Proteomes" id="UP001057291"/>
    </source>
</evidence>
<dbReference type="InterPro" id="IPR003786">
    <property type="entry name" value="FdhD"/>
</dbReference>
<reference evidence="4" key="1">
    <citation type="journal article" date="2023" name="Int. J. Syst. Evol. Microbiol.">
        <title>Collibacillus ludicampi gen. nov., sp. nov., a new soil bacterium of the family Alicyclobacillaceae.</title>
        <authorList>
            <person name="Jojima T."/>
            <person name="Ioku Y."/>
            <person name="Fukuta Y."/>
            <person name="Shirasaka N."/>
            <person name="Matsumura Y."/>
            <person name="Mori M."/>
        </authorList>
    </citation>
    <scope>NUCLEOTIDE SEQUENCE</scope>
    <source>
        <strain evidence="4">TP075</strain>
    </source>
</reference>
<evidence type="ECO:0000256" key="2">
    <source>
        <dbReference type="ARBA" id="ARBA00023150"/>
    </source>
</evidence>
<dbReference type="NCBIfam" id="TIGR00129">
    <property type="entry name" value="fdhD_narQ"/>
    <property type="match status" value="1"/>
</dbReference>
<keyword evidence="5" id="KW-1185">Reference proteome</keyword>
<dbReference type="HAMAP" id="MF_00187">
    <property type="entry name" value="FdhD"/>
    <property type="match status" value="1"/>
</dbReference>
<dbReference type="InterPro" id="IPR016193">
    <property type="entry name" value="Cytidine_deaminase-like"/>
</dbReference>
<dbReference type="PANTHER" id="PTHR30592">
    <property type="entry name" value="FORMATE DEHYDROGENASE"/>
    <property type="match status" value="1"/>
</dbReference>
<gene>
    <name evidence="3 4" type="primary">fdhD</name>
    <name evidence="4" type="ORF">DNHGIG_38960</name>
</gene>
<comment type="caution">
    <text evidence="4">The sequence shown here is derived from an EMBL/GenBank/DDBJ whole genome shotgun (WGS) entry which is preliminary data.</text>
</comment>
<comment type="subcellular location">
    <subcellularLocation>
        <location evidence="3">Cytoplasm</location>
    </subcellularLocation>
</comment>
<dbReference type="Gene3D" id="3.40.140.10">
    <property type="entry name" value="Cytidine Deaminase, domain 2"/>
    <property type="match status" value="1"/>
</dbReference>
<dbReference type="SUPFAM" id="SSF53927">
    <property type="entry name" value="Cytidine deaminase-like"/>
    <property type="match status" value="1"/>
</dbReference>
<dbReference type="GO" id="GO:0006777">
    <property type="term" value="P:Mo-molybdopterin cofactor biosynthetic process"/>
    <property type="evidence" value="ECO:0007669"/>
    <property type="project" value="UniProtKB-UniRule"/>
</dbReference>
<comment type="similarity">
    <text evidence="3">Belongs to the FdhD family.</text>
</comment>
<dbReference type="Pfam" id="PF02634">
    <property type="entry name" value="FdhD-NarQ"/>
    <property type="match status" value="1"/>
</dbReference>
<evidence type="ECO:0000256" key="3">
    <source>
        <dbReference type="HAMAP-Rule" id="MF_00187"/>
    </source>
</evidence>
<dbReference type="PIRSF" id="PIRSF015626">
    <property type="entry name" value="FdhD"/>
    <property type="match status" value="1"/>
</dbReference>
<feature type="active site" description="Cysteine persulfide intermediate" evidence="3">
    <location>
        <position position="96"/>
    </location>
</feature>
<protein>
    <recommendedName>
        <fullName evidence="3">Sulfur carrier protein FdhD</fullName>
    </recommendedName>
</protein>
<evidence type="ECO:0000313" key="4">
    <source>
        <dbReference type="EMBL" id="GIM48347.1"/>
    </source>
</evidence>
<accession>A0AAV4LKK2</accession>
<dbReference type="GO" id="GO:0016783">
    <property type="term" value="F:sulfurtransferase activity"/>
    <property type="evidence" value="ECO:0007669"/>
    <property type="project" value="InterPro"/>
</dbReference>
<dbReference type="GO" id="GO:0005737">
    <property type="term" value="C:cytoplasm"/>
    <property type="evidence" value="ECO:0007669"/>
    <property type="project" value="UniProtKB-SubCell"/>
</dbReference>